<feature type="domain" description="Restriction endonuclease type II EcoRII N-terminal" evidence="2">
    <location>
        <begin position="16"/>
        <end position="135"/>
    </location>
</feature>
<dbReference type="GO" id="GO:0003677">
    <property type="term" value="F:DNA binding"/>
    <property type="evidence" value="ECO:0007669"/>
    <property type="project" value="InterPro"/>
</dbReference>
<protein>
    <submittedName>
        <fullName evidence="3">Restriction endonuclease</fullName>
    </submittedName>
</protein>
<proteinExistence type="predicted"/>
<dbReference type="EMBL" id="VUNL01000013">
    <property type="protein sequence ID" value="MSV25645.1"/>
    <property type="molecule type" value="Genomic_DNA"/>
</dbReference>
<keyword evidence="3" id="KW-0255">Endonuclease</keyword>
<dbReference type="InterPro" id="IPR023372">
    <property type="entry name" value="Rest_endonuc_II_EcoRII_N"/>
</dbReference>
<dbReference type="Gene3D" id="2.40.330.10">
    <property type="entry name" value="DNA-binding pseudobarrel domain"/>
    <property type="match status" value="1"/>
</dbReference>
<sequence length="395" mass="45354">MVQTESLSQQAIASVNKGKLAFCKFLSANDTGLTGGHQCGIYVPKPAYSIIFDEKCVKGENKERLAKIRWMDDFETESKFTYYGTGTRNEYRITRFGRGFDLLKPDNTGALVVIVKLDDEDYEGWVLETEDDIDEFLDYFSLSPAETGRLIGTEMLSVDQQEEKKLAKMDAFVHALQGAFPKAFDMSKAARDIYNDVYDHMENIVQKPDQELLAWNNMEYDLFRRIEEIQYGDVIRSGFDSMQDFIDTANSVINRRKSRAGKSLEYHLEAIFQGNKLTYEPQVVTEEKKRPDFVFPGASAYHNPKYPADKLVVLGAKTTCKDRWRQVITEADRVKTKYLCTLQQGISPQQLHEMKSENVVLVVPQPYISTYPKEYREDIFSLAKFIQLVQEKTAV</sequence>
<dbReference type="GO" id="GO:0009307">
    <property type="term" value="P:DNA restriction-modification system"/>
    <property type="evidence" value="ECO:0007669"/>
    <property type="project" value="InterPro"/>
</dbReference>
<feature type="domain" description="Restriction endonuclease type II EcoRII C-terminal" evidence="1">
    <location>
        <begin position="223"/>
        <end position="386"/>
    </location>
</feature>
<dbReference type="InterPro" id="IPR015300">
    <property type="entry name" value="DNA-bd_pseudobarrel_sf"/>
</dbReference>
<reference evidence="3 4" key="1">
    <citation type="submission" date="2019-08" db="EMBL/GenBank/DDBJ databases">
        <title>In-depth cultivation of the pig gut microbiome towards novel bacterial diversity and tailored functional studies.</title>
        <authorList>
            <person name="Wylensek D."/>
            <person name="Hitch T.C.A."/>
            <person name="Clavel T."/>
        </authorList>
    </citation>
    <scope>NUCLEOTIDE SEQUENCE [LARGE SCALE GENOMIC DNA]</scope>
    <source>
        <strain evidence="4">WCA-380-WT-3B3</strain>
    </source>
</reference>
<dbReference type="GO" id="GO:0009036">
    <property type="term" value="F:type II site-specific deoxyribonuclease activity"/>
    <property type="evidence" value="ECO:0007669"/>
    <property type="project" value="InterPro"/>
</dbReference>
<dbReference type="RefSeq" id="WP_154621405.1">
    <property type="nucleotide sequence ID" value="NZ_CBCTNG010000004.1"/>
</dbReference>
<keyword evidence="4" id="KW-1185">Reference proteome</keyword>
<dbReference type="SUPFAM" id="SSF52980">
    <property type="entry name" value="Restriction endonuclease-like"/>
    <property type="match status" value="1"/>
</dbReference>
<dbReference type="Proteomes" id="UP000430222">
    <property type="component" value="Unassembled WGS sequence"/>
</dbReference>
<evidence type="ECO:0000259" key="1">
    <source>
        <dbReference type="Pfam" id="PF09019"/>
    </source>
</evidence>
<evidence type="ECO:0000313" key="3">
    <source>
        <dbReference type="EMBL" id="MSV25645.1"/>
    </source>
</evidence>
<evidence type="ECO:0000259" key="2">
    <source>
        <dbReference type="Pfam" id="PF09217"/>
    </source>
</evidence>
<dbReference type="Pfam" id="PF09019">
    <property type="entry name" value="EcoRII-C"/>
    <property type="match status" value="1"/>
</dbReference>
<keyword evidence="3" id="KW-0378">Hydrolase</keyword>
<dbReference type="InterPro" id="IPR038365">
    <property type="entry name" value="EcoRII_C_sf"/>
</dbReference>
<evidence type="ECO:0000313" key="4">
    <source>
        <dbReference type="Proteomes" id="UP000430222"/>
    </source>
</evidence>
<dbReference type="AlphaFoldDB" id="A0A6I2UZ54"/>
<dbReference type="SUPFAM" id="SSF101936">
    <property type="entry name" value="DNA-binding pseudobarrel domain"/>
    <property type="match status" value="1"/>
</dbReference>
<dbReference type="InterPro" id="IPR015109">
    <property type="entry name" value="Restrct_endonuc_II_EcoRII_C"/>
</dbReference>
<dbReference type="Pfam" id="PF09217">
    <property type="entry name" value="EcoRII-N"/>
    <property type="match status" value="1"/>
</dbReference>
<comment type="caution">
    <text evidence="3">The sequence shown here is derived from an EMBL/GenBank/DDBJ whole genome shotgun (WGS) entry which is preliminary data.</text>
</comment>
<organism evidence="3 4">
    <name type="scientific">Selenomonas montiformis</name>
    <dbReference type="NCBI Taxonomy" id="2652285"/>
    <lineage>
        <taxon>Bacteria</taxon>
        <taxon>Bacillati</taxon>
        <taxon>Bacillota</taxon>
        <taxon>Negativicutes</taxon>
        <taxon>Selenomonadales</taxon>
        <taxon>Selenomonadaceae</taxon>
        <taxon>Selenomonas</taxon>
    </lineage>
</organism>
<name>A0A6I2UZ54_9FIRM</name>
<gene>
    <name evidence="3" type="ORF">FYJ78_10805</name>
</gene>
<accession>A0A6I2UZ54</accession>
<keyword evidence="3" id="KW-0540">Nuclease</keyword>
<dbReference type="Gene3D" id="3.40.91.80">
    <property type="match status" value="1"/>
</dbReference>
<dbReference type="InterPro" id="IPR011335">
    <property type="entry name" value="Restrct_endonuc-II-like"/>
</dbReference>